<reference evidence="4" key="2">
    <citation type="submission" date="2016-02" db="EMBL/GenBank/DDBJ databases">
        <title>Draft genome sequence of five rapidly growing Mycobacterium species.</title>
        <authorList>
            <person name="Katahira K."/>
            <person name="Gotou Y."/>
            <person name="Iida K."/>
            <person name="Ogura Y."/>
            <person name="Hayashi T."/>
        </authorList>
    </citation>
    <scope>NUCLEOTIDE SEQUENCE [LARGE SCALE GENOMIC DNA]</scope>
    <source>
        <strain evidence="4">JCM15654</strain>
    </source>
</reference>
<evidence type="ECO:0000256" key="2">
    <source>
        <dbReference type="SAM" id="Phobius"/>
    </source>
</evidence>
<accession>A0A100W3N9</accession>
<keyword evidence="2" id="KW-1133">Transmembrane helix</keyword>
<evidence type="ECO:0000313" key="3">
    <source>
        <dbReference type="EMBL" id="GAS91034.1"/>
    </source>
</evidence>
<proteinExistence type="predicted"/>
<keyword evidence="2" id="KW-0812">Transmembrane</keyword>
<organism evidence="3 4">
    <name type="scientific">Mycolicibacterium brisbanense</name>
    <dbReference type="NCBI Taxonomy" id="146020"/>
    <lineage>
        <taxon>Bacteria</taxon>
        <taxon>Bacillati</taxon>
        <taxon>Actinomycetota</taxon>
        <taxon>Actinomycetes</taxon>
        <taxon>Mycobacteriales</taxon>
        <taxon>Mycobacteriaceae</taxon>
        <taxon>Mycolicibacterium</taxon>
    </lineage>
</organism>
<dbReference type="RefSeq" id="WP_062831031.1">
    <property type="nucleotide sequence ID" value="NZ_BCSX01000045.1"/>
</dbReference>
<keyword evidence="2" id="KW-0472">Membrane</keyword>
<dbReference type="AlphaFoldDB" id="A0A100W3N9"/>
<evidence type="ECO:0000313" key="4">
    <source>
        <dbReference type="Proteomes" id="UP000069620"/>
    </source>
</evidence>
<keyword evidence="4" id="KW-1185">Reference proteome</keyword>
<dbReference type="EMBL" id="BCSX01000045">
    <property type="protein sequence ID" value="GAS91034.1"/>
    <property type="molecule type" value="Genomic_DNA"/>
</dbReference>
<feature type="transmembrane region" description="Helical" evidence="2">
    <location>
        <begin position="72"/>
        <end position="92"/>
    </location>
</feature>
<feature type="region of interest" description="Disordered" evidence="1">
    <location>
        <begin position="247"/>
        <end position="285"/>
    </location>
</feature>
<protein>
    <submittedName>
        <fullName evidence="3">Uncharacterized protein</fullName>
    </submittedName>
</protein>
<dbReference type="STRING" id="146020.RMCB_5130"/>
<feature type="compositionally biased region" description="Low complexity" evidence="1">
    <location>
        <begin position="127"/>
        <end position="142"/>
    </location>
</feature>
<feature type="region of interest" description="Disordered" evidence="1">
    <location>
        <begin position="120"/>
        <end position="144"/>
    </location>
</feature>
<name>A0A100W3N9_9MYCO</name>
<dbReference type="OrthoDB" id="4760720at2"/>
<dbReference type="Proteomes" id="UP000069620">
    <property type="component" value="Unassembled WGS sequence"/>
</dbReference>
<reference evidence="4" key="1">
    <citation type="journal article" date="2016" name="Genome Announc.">
        <title>Draft Genome Sequences of Five Rapidly Growing Mycobacterium Species, M. thermoresistibile, M. fortuitum subsp. acetamidolyticum, M. canariasense, M. brisbanense, and M. novocastrense.</title>
        <authorList>
            <person name="Katahira K."/>
            <person name="Ogura Y."/>
            <person name="Gotoh Y."/>
            <person name="Hayashi T."/>
        </authorList>
    </citation>
    <scope>NUCLEOTIDE SEQUENCE [LARGE SCALE GENOMIC DNA]</scope>
    <source>
        <strain evidence="4">JCM15654</strain>
    </source>
</reference>
<evidence type="ECO:0000256" key="1">
    <source>
        <dbReference type="SAM" id="MobiDB-lite"/>
    </source>
</evidence>
<sequence length="285" mass="28976">MNGDPDDPTRRLGRAQLPTEHAWSQDPEPDLEPTQYSPQHDREFLDRDVARTPAAYPDPPVADIPWFRRPGVLFTGAAIAAAIALVALYITFQPSDGGGTPVRSTVTQTQTSTSIVEVPVTQGVPNGNGSNDTGSNGTGQSTPDVTHCPNGQDVPAGQACPSDKTCPTGTVKSGGQCKTVTECSDGTTVTAPTTCEAPAKCPNGNPPASGQTCSGTSDITCPGGSTVPAGQTCAVDPVHCPNGTTVPPGQTCPATNPPPDVKCPDGSTAPTPADCPPVVRTPAGN</sequence>
<comment type="caution">
    <text evidence="3">The sequence shown here is derived from an EMBL/GenBank/DDBJ whole genome shotgun (WGS) entry which is preliminary data.</text>
</comment>
<gene>
    <name evidence="3" type="ORF">RMCB_5130</name>
</gene>
<feature type="region of interest" description="Disordered" evidence="1">
    <location>
        <begin position="1"/>
        <end position="43"/>
    </location>
</feature>